<sequence length="45" mass="5213">MANPLLFLRSSDCSEVRFDSLRIFQGCFIVQLSRFLLPSEETAFK</sequence>
<protein>
    <submittedName>
        <fullName evidence="1">Uncharacterized protein</fullName>
    </submittedName>
</protein>
<dbReference type="EMBL" id="ACIP02000003">
    <property type="protein sequence ID" value="EEP28071.1"/>
    <property type="molecule type" value="Genomic_DNA"/>
</dbReference>
<dbReference type="Proteomes" id="UP000003494">
    <property type="component" value="Unassembled WGS sequence"/>
</dbReference>
<reference evidence="1" key="1">
    <citation type="submission" date="2009-04" db="EMBL/GenBank/DDBJ databases">
        <authorList>
            <person name="Weinstock G."/>
            <person name="Sodergren E."/>
            <person name="Clifton S."/>
            <person name="Fulton L."/>
            <person name="Fulton B."/>
            <person name="Courtney L."/>
            <person name="Fronick C."/>
            <person name="Harrison M."/>
            <person name="Strong C."/>
            <person name="Farmer C."/>
            <person name="Delahaunty K."/>
            <person name="Markovic C."/>
            <person name="Hall O."/>
            <person name="Minx P."/>
            <person name="Tomlinson C."/>
            <person name="Mitreva M."/>
            <person name="Nelson J."/>
            <person name="Hou S."/>
            <person name="Wollam A."/>
            <person name="Pepin K.H."/>
            <person name="Johnson M."/>
            <person name="Bhonagiri V."/>
            <person name="Nash W.E."/>
            <person name="Warren W."/>
            <person name="Chinwalla A."/>
            <person name="Mardis E.R."/>
            <person name="Wilson R.K."/>
        </authorList>
    </citation>
    <scope>NUCLEOTIDE SEQUENCE [LARGE SCALE GENOMIC DNA]</scope>
    <source>
        <strain evidence="1">DSM 14600</strain>
    </source>
</reference>
<dbReference type="HOGENOM" id="CLU_3205278_0_0_9"/>
<dbReference type="AlphaFoldDB" id="C4GCC9"/>
<evidence type="ECO:0000313" key="1">
    <source>
        <dbReference type="EMBL" id="EEP28071.1"/>
    </source>
</evidence>
<evidence type="ECO:0000313" key="2">
    <source>
        <dbReference type="Proteomes" id="UP000003494"/>
    </source>
</evidence>
<gene>
    <name evidence="1" type="ORF">GCWU000342_01619</name>
</gene>
<comment type="caution">
    <text evidence="1">The sequence shown here is derived from an EMBL/GenBank/DDBJ whole genome shotgun (WGS) entry which is preliminary data.</text>
</comment>
<organism evidence="1 2">
    <name type="scientific">Shuttleworthella satelles DSM 14600</name>
    <dbReference type="NCBI Taxonomy" id="626523"/>
    <lineage>
        <taxon>Bacteria</taxon>
        <taxon>Bacillati</taxon>
        <taxon>Bacillota</taxon>
        <taxon>Clostridia</taxon>
        <taxon>Lachnospirales</taxon>
        <taxon>Lachnospiraceae</taxon>
        <taxon>Shuttleworthella</taxon>
    </lineage>
</organism>
<accession>C4GCC9</accession>
<keyword evidence="2" id="KW-1185">Reference proteome</keyword>
<name>C4GCC9_9FIRM</name>
<proteinExistence type="predicted"/>